<reference evidence="6 7" key="1">
    <citation type="submission" date="2015-09" db="EMBL/GenBank/DDBJ databases">
        <authorList>
            <consortium name="Swine Surveillance"/>
        </authorList>
    </citation>
    <scope>NUCLEOTIDE SEQUENCE [LARGE SCALE GENOMIC DNA]</scope>
    <source>
        <strain evidence="6 7">CECT 7648</strain>
    </source>
</reference>
<evidence type="ECO:0000256" key="4">
    <source>
        <dbReference type="PROSITE-ProRule" id="PRU00433"/>
    </source>
</evidence>
<dbReference type="PROSITE" id="PS51007">
    <property type="entry name" value="CYTC"/>
    <property type="match status" value="1"/>
</dbReference>
<dbReference type="GO" id="GO:0020037">
    <property type="term" value="F:heme binding"/>
    <property type="evidence" value="ECO:0007669"/>
    <property type="project" value="InterPro"/>
</dbReference>
<evidence type="ECO:0000256" key="3">
    <source>
        <dbReference type="ARBA" id="ARBA00023004"/>
    </source>
</evidence>
<sequence length="152" mass="15909">MDKLTGLIGVVLIGGVAALGWQVFGAQDAPQGHSMVPPDTSNIAEGAPIAEVSLPDDLSASAKLGKTMFEAACAKCHGDNAAGQNGIAPPLVHKIYEPNHHGDMAFLMAAKNGVQSHHWNFGNMPKIDGVTDGDVKMIVAYVRELQRANGIN</sequence>
<evidence type="ECO:0000256" key="2">
    <source>
        <dbReference type="ARBA" id="ARBA00022723"/>
    </source>
</evidence>
<dbReference type="Gene3D" id="1.10.760.10">
    <property type="entry name" value="Cytochrome c-like domain"/>
    <property type="match status" value="1"/>
</dbReference>
<dbReference type="OrthoDB" id="7854060at2"/>
<accession>A0A0P1GIM1</accession>
<protein>
    <submittedName>
        <fullName evidence="6">Putative bifunctional cbb3-type cytochrome c oxidase subunit II/cytochrome c</fullName>
    </submittedName>
</protein>
<dbReference type="Pfam" id="PF00034">
    <property type="entry name" value="Cytochrom_C"/>
    <property type="match status" value="1"/>
</dbReference>
<keyword evidence="2 4" id="KW-0479">Metal-binding</keyword>
<gene>
    <name evidence="6" type="ORF">TRN7648_03698</name>
</gene>
<keyword evidence="3 4" id="KW-0408">Iron</keyword>
<dbReference type="GO" id="GO:0046872">
    <property type="term" value="F:metal ion binding"/>
    <property type="evidence" value="ECO:0007669"/>
    <property type="project" value="UniProtKB-KW"/>
</dbReference>
<dbReference type="EMBL" id="CYSE01000009">
    <property type="protein sequence ID" value="CUH81894.1"/>
    <property type="molecule type" value="Genomic_DNA"/>
</dbReference>
<dbReference type="InterPro" id="IPR009056">
    <property type="entry name" value="Cyt_c-like_dom"/>
</dbReference>
<dbReference type="GO" id="GO:0009055">
    <property type="term" value="F:electron transfer activity"/>
    <property type="evidence" value="ECO:0007669"/>
    <property type="project" value="InterPro"/>
</dbReference>
<evidence type="ECO:0000256" key="1">
    <source>
        <dbReference type="ARBA" id="ARBA00022617"/>
    </source>
</evidence>
<name>A0A0P1GIM1_9RHOB</name>
<dbReference type="SUPFAM" id="SSF46626">
    <property type="entry name" value="Cytochrome c"/>
    <property type="match status" value="1"/>
</dbReference>
<feature type="domain" description="Cytochrome c" evidence="5">
    <location>
        <begin position="60"/>
        <end position="146"/>
    </location>
</feature>
<dbReference type="STRING" id="441103.TRN7648_03698"/>
<evidence type="ECO:0000313" key="7">
    <source>
        <dbReference type="Proteomes" id="UP000054935"/>
    </source>
</evidence>
<evidence type="ECO:0000259" key="5">
    <source>
        <dbReference type="PROSITE" id="PS51007"/>
    </source>
</evidence>
<dbReference type="AlphaFoldDB" id="A0A0P1GIM1"/>
<keyword evidence="7" id="KW-1185">Reference proteome</keyword>
<evidence type="ECO:0000313" key="6">
    <source>
        <dbReference type="EMBL" id="CUH81894.1"/>
    </source>
</evidence>
<keyword evidence="1 4" id="KW-0349">Heme</keyword>
<dbReference type="Proteomes" id="UP000054935">
    <property type="component" value="Unassembled WGS sequence"/>
</dbReference>
<proteinExistence type="predicted"/>
<dbReference type="InterPro" id="IPR036909">
    <property type="entry name" value="Cyt_c-like_dom_sf"/>
</dbReference>
<dbReference type="RefSeq" id="WP_058249069.1">
    <property type="nucleotide sequence ID" value="NZ_CYSE01000009.1"/>
</dbReference>
<organism evidence="6 7">
    <name type="scientific">Tropicibacter naphthalenivorans</name>
    <dbReference type="NCBI Taxonomy" id="441103"/>
    <lineage>
        <taxon>Bacteria</taxon>
        <taxon>Pseudomonadati</taxon>
        <taxon>Pseudomonadota</taxon>
        <taxon>Alphaproteobacteria</taxon>
        <taxon>Rhodobacterales</taxon>
        <taxon>Roseobacteraceae</taxon>
        <taxon>Tropicibacter</taxon>
    </lineage>
</organism>